<keyword evidence="4" id="KW-0663">Pyridoxal phosphate</keyword>
<proteinExistence type="predicted"/>
<evidence type="ECO:0000256" key="3">
    <source>
        <dbReference type="ARBA" id="ARBA00022679"/>
    </source>
</evidence>
<sequence>MDLTEYGHCLINNYAAPPLAFDRGEGARIWDVGGNEYLDFSSGIAVTCLGHSHPKWVSAVQKQAAKLVHCTNLFAIPEQARLAERLTAKAGTGRMLFCNSGAEANEALIKLARLYGCSKAGGEEGKIVKIVTAEGDFHGRTYGAMSATSGSKIRSGFAPLAPGFVFAKFNELASFEALLDEDTAAVLIEPIQGEGGIRETSDDVLRGIRQLCDERGILLMLDEVQSGMGRTGRFFSYENA</sequence>
<dbReference type="PANTHER" id="PTHR11986:SF79">
    <property type="entry name" value="ACETYLORNITHINE AMINOTRANSFERASE, MITOCHONDRIAL"/>
    <property type="match status" value="1"/>
</dbReference>
<organism evidence="5">
    <name type="scientific">marine metagenome</name>
    <dbReference type="NCBI Taxonomy" id="408172"/>
    <lineage>
        <taxon>unclassified sequences</taxon>
        <taxon>metagenomes</taxon>
        <taxon>ecological metagenomes</taxon>
    </lineage>
</organism>
<evidence type="ECO:0000256" key="4">
    <source>
        <dbReference type="ARBA" id="ARBA00022898"/>
    </source>
</evidence>
<dbReference type="Gene3D" id="3.90.1150.10">
    <property type="entry name" value="Aspartate Aminotransferase, domain 1"/>
    <property type="match status" value="1"/>
</dbReference>
<reference evidence="5" key="1">
    <citation type="submission" date="2018-05" db="EMBL/GenBank/DDBJ databases">
        <authorList>
            <person name="Lanie J.A."/>
            <person name="Ng W.-L."/>
            <person name="Kazmierczak K.M."/>
            <person name="Andrzejewski T.M."/>
            <person name="Davidsen T.M."/>
            <person name="Wayne K.J."/>
            <person name="Tettelin H."/>
            <person name="Glass J.I."/>
            <person name="Rusch D."/>
            <person name="Podicherti R."/>
            <person name="Tsui H.-C.T."/>
            <person name="Winkler M.E."/>
        </authorList>
    </citation>
    <scope>NUCLEOTIDE SEQUENCE</scope>
</reference>
<evidence type="ECO:0000256" key="1">
    <source>
        <dbReference type="ARBA" id="ARBA00001933"/>
    </source>
</evidence>
<protein>
    <recommendedName>
        <fullName evidence="6">Acetylornithine transaminase</fullName>
    </recommendedName>
</protein>
<dbReference type="InterPro" id="IPR015422">
    <property type="entry name" value="PyrdxlP-dep_Trfase_small"/>
</dbReference>
<dbReference type="GO" id="GO:0008483">
    <property type="term" value="F:transaminase activity"/>
    <property type="evidence" value="ECO:0007669"/>
    <property type="project" value="UniProtKB-KW"/>
</dbReference>
<dbReference type="GO" id="GO:0030170">
    <property type="term" value="F:pyridoxal phosphate binding"/>
    <property type="evidence" value="ECO:0007669"/>
    <property type="project" value="InterPro"/>
</dbReference>
<dbReference type="EMBL" id="UINC01109680">
    <property type="protein sequence ID" value="SVC76657.1"/>
    <property type="molecule type" value="Genomic_DNA"/>
</dbReference>
<dbReference type="InterPro" id="IPR015424">
    <property type="entry name" value="PyrdxlP-dep_Trfase"/>
</dbReference>
<dbReference type="FunFam" id="3.40.640.10:FF:000004">
    <property type="entry name" value="Acetylornithine aminotransferase"/>
    <property type="match status" value="1"/>
</dbReference>
<feature type="non-terminal residue" evidence="5">
    <location>
        <position position="240"/>
    </location>
</feature>
<evidence type="ECO:0008006" key="6">
    <source>
        <dbReference type="Google" id="ProtNLM"/>
    </source>
</evidence>
<name>A0A382PUX2_9ZZZZ</name>
<dbReference type="InterPro" id="IPR015421">
    <property type="entry name" value="PyrdxlP-dep_Trfase_major"/>
</dbReference>
<evidence type="ECO:0000313" key="5">
    <source>
        <dbReference type="EMBL" id="SVC76657.1"/>
    </source>
</evidence>
<dbReference type="GO" id="GO:0042802">
    <property type="term" value="F:identical protein binding"/>
    <property type="evidence" value="ECO:0007669"/>
    <property type="project" value="TreeGrafter"/>
</dbReference>
<dbReference type="AlphaFoldDB" id="A0A382PUX2"/>
<dbReference type="SUPFAM" id="SSF53383">
    <property type="entry name" value="PLP-dependent transferases"/>
    <property type="match status" value="1"/>
</dbReference>
<evidence type="ECO:0000256" key="2">
    <source>
        <dbReference type="ARBA" id="ARBA00022576"/>
    </source>
</evidence>
<gene>
    <name evidence="5" type="ORF">METZ01_LOCUS329511</name>
</gene>
<comment type="cofactor">
    <cofactor evidence="1">
        <name>pyridoxal 5'-phosphate</name>
        <dbReference type="ChEBI" id="CHEBI:597326"/>
    </cofactor>
</comment>
<dbReference type="Gene3D" id="3.40.640.10">
    <property type="entry name" value="Type I PLP-dependent aspartate aminotransferase-like (Major domain)"/>
    <property type="match status" value="1"/>
</dbReference>
<dbReference type="InterPro" id="IPR005814">
    <property type="entry name" value="Aminotrans_3"/>
</dbReference>
<keyword evidence="3" id="KW-0808">Transferase</keyword>
<dbReference type="PANTHER" id="PTHR11986">
    <property type="entry name" value="AMINOTRANSFERASE CLASS III"/>
    <property type="match status" value="1"/>
</dbReference>
<dbReference type="InterPro" id="IPR050103">
    <property type="entry name" value="Class-III_PLP-dep_AT"/>
</dbReference>
<accession>A0A382PUX2</accession>
<keyword evidence="2" id="KW-0032">Aminotransferase</keyword>
<dbReference type="Pfam" id="PF00202">
    <property type="entry name" value="Aminotran_3"/>
    <property type="match status" value="1"/>
</dbReference>